<dbReference type="EMBL" id="FN656405">
    <property type="protein sequence ID" value="CBY41368.1"/>
    <property type="molecule type" value="Genomic_DNA"/>
</dbReference>
<accession>E4Z0Z0</accession>
<dbReference type="Proteomes" id="UP000011014">
    <property type="component" value="Unassembled WGS sequence"/>
</dbReference>
<evidence type="ECO:0000313" key="1">
    <source>
        <dbReference type="EMBL" id="CBY41368.1"/>
    </source>
</evidence>
<name>E4Z0Z0_OIKDI</name>
<dbReference type="AlphaFoldDB" id="E4Z0Z0"/>
<organism evidence="1">
    <name type="scientific">Oikopleura dioica</name>
    <name type="common">Tunicate</name>
    <dbReference type="NCBI Taxonomy" id="34765"/>
    <lineage>
        <taxon>Eukaryota</taxon>
        <taxon>Metazoa</taxon>
        <taxon>Chordata</taxon>
        <taxon>Tunicata</taxon>
        <taxon>Appendicularia</taxon>
        <taxon>Copelata</taxon>
        <taxon>Oikopleuridae</taxon>
        <taxon>Oikopleura</taxon>
    </lineage>
</organism>
<proteinExistence type="predicted"/>
<reference evidence="1" key="1">
    <citation type="journal article" date="2010" name="Science">
        <title>Plasticity of animal genome architecture unmasked by rapid evolution of a pelagic tunicate.</title>
        <authorList>
            <person name="Denoeud F."/>
            <person name="Henriet S."/>
            <person name="Mungpakdee S."/>
            <person name="Aury J.M."/>
            <person name="Da Silva C."/>
            <person name="Brinkmann H."/>
            <person name="Mikhaleva J."/>
            <person name="Olsen L.C."/>
            <person name="Jubin C."/>
            <person name="Canestro C."/>
            <person name="Bouquet J.M."/>
            <person name="Danks G."/>
            <person name="Poulain J."/>
            <person name="Campsteijn C."/>
            <person name="Adamski M."/>
            <person name="Cross I."/>
            <person name="Yadetie F."/>
            <person name="Muffato M."/>
            <person name="Louis A."/>
            <person name="Butcher S."/>
            <person name="Tsagkogeorga G."/>
            <person name="Konrad A."/>
            <person name="Singh S."/>
            <person name="Jensen M.F."/>
            <person name="Cong E.H."/>
            <person name="Eikeseth-Otteraa H."/>
            <person name="Noel B."/>
            <person name="Anthouard V."/>
            <person name="Porcel B.M."/>
            <person name="Kachouri-Lafond R."/>
            <person name="Nishino A."/>
            <person name="Ugolini M."/>
            <person name="Chourrout P."/>
            <person name="Nishida H."/>
            <person name="Aasland R."/>
            <person name="Huzurbazar S."/>
            <person name="Westhof E."/>
            <person name="Delsuc F."/>
            <person name="Lehrach H."/>
            <person name="Reinhardt R."/>
            <person name="Weissenbach J."/>
            <person name="Roy S.W."/>
            <person name="Artiguenave F."/>
            <person name="Postlethwait J.H."/>
            <person name="Manak J.R."/>
            <person name="Thompson E.M."/>
            <person name="Jaillon O."/>
            <person name="Du Pasquier L."/>
            <person name="Boudinot P."/>
            <person name="Liberles D.A."/>
            <person name="Volff J.N."/>
            <person name="Philippe H."/>
            <person name="Lenhard B."/>
            <person name="Roest Crollius H."/>
            <person name="Wincker P."/>
            <person name="Chourrout D."/>
        </authorList>
    </citation>
    <scope>NUCLEOTIDE SEQUENCE [LARGE SCALE GENOMIC DNA]</scope>
</reference>
<sequence length="73" mass="8604">MTIFTKSLNKLSEIFRDKKSKEKIDPSRFECQARRAKKITPRESPSVIFTGLDSHMQSRRNVCQRDVDVEYLL</sequence>
<protein>
    <submittedName>
        <fullName evidence="1">Uncharacterized protein</fullName>
    </submittedName>
</protein>
<gene>
    <name evidence="1" type="ORF">GSOID_T00023435001</name>
</gene>